<sequence>MIVAIVVSIFSAQGVVAQDELAVLSDDLEFRDYEYEQQEYTEINIVELPLSIQEAAAKDFAELRIVKAYMSKDNTYKIILQDKDDNTKVVFASANGEWIKPNDNKS</sequence>
<dbReference type="SUPFAM" id="SSF160574">
    <property type="entry name" value="BT0923-like"/>
    <property type="match status" value="1"/>
</dbReference>
<reference evidence="1 2" key="1">
    <citation type="submission" date="2014-04" db="EMBL/GenBank/DDBJ databases">
        <title>Aquimarina sp. 22II-S11-z7 Genome Sequencing.</title>
        <authorList>
            <person name="Lai Q."/>
        </authorList>
    </citation>
    <scope>NUCLEOTIDE SEQUENCE [LARGE SCALE GENOMIC DNA]</scope>
    <source>
        <strain evidence="1 2">22II-S11-z7</strain>
    </source>
</reference>
<comment type="caution">
    <text evidence="1">The sequence shown here is derived from an EMBL/GenBank/DDBJ whole genome shotgun (WGS) entry which is preliminary data.</text>
</comment>
<proteinExistence type="predicted"/>
<dbReference type="EMBL" id="AQRA01000002">
    <property type="protein sequence ID" value="EZH74863.1"/>
    <property type="molecule type" value="Genomic_DNA"/>
</dbReference>
<dbReference type="AlphaFoldDB" id="A0A023BYY5"/>
<evidence type="ECO:0000313" key="2">
    <source>
        <dbReference type="Proteomes" id="UP000023541"/>
    </source>
</evidence>
<evidence type="ECO:0000313" key="1">
    <source>
        <dbReference type="EMBL" id="EZH74863.1"/>
    </source>
</evidence>
<protein>
    <submittedName>
        <fullName evidence="1">Uncharacterized protein</fullName>
    </submittedName>
</protein>
<gene>
    <name evidence="1" type="ORF">ATO12_08985</name>
</gene>
<dbReference type="STRING" id="1317122.ATO12_08985"/>
<dbReference type="eggNOG" id="ENOG5030QME">
    <property type="taxonomic scope" value="Bacteria"/>
</dbReference>
<organism evidence="1 2">
    <name type="scientific">Aquimarina atlantica</name>
    <dbReference type="NCBI Taxonomy" id="1317122"/>
    <lineage>
        <taxon>Bacteria</taxon>
        <taxon>Pseudomonadati</taxon>
        <taxon>Bacteroidota</taxon>
        <taxon>Flavobacteriia</taxon>
        <taxon>Flavobacteriales</taxon>
        <taxon>Flavobacteriaceae</taxon>
        <taxon>Aquimarina</taxon>
    </lineage>
</organism>
<name>A0A023BYY5_9FLAO</name>
<dbReference type="Proteomes" id="UP000023541">
    <property type="component" value="Unassembled WGS sequence"/>
</dbReference>
<accession>A0A023BYY5</accession>
<keyword evidence="2" id="KW-1185">Reference proteome</keyword>